<gene>
    <name evidence="1" type="ORF">EOT04_00955</name>
</gene>
<sequence>MTHQLKQLAARRAKIIRGQADGLLNLIEQDRYCMDILVQSLAMQRALGALNKLLVENHLKSHVAERVKKAGALDRQTINEFMKLYDLDNIRGK</sequence>
<dbReference type="AlphaFoldDB" id="A0A4Q0AKQ5"/>
<name>A0A4Q0AKQ5_9BACT</name>
<dbReference type="InterPro" id="IPR038390">
    <property type="entry name" value="Metal_Tscrpt_repr_sf"/>
</dbReference>
<accession>A0A4Q0AKQ5</accession>
<dbReference type="Gene3D" id="1.20.58.1000">
    <property type="entry name" value="Metal-sensitive repressor, helix protomer"/>
    <property type="match status" value="1"/>
</dbReference>
<dbReference type="Pfam" id="PF02583">
    <property type="entry name" value="Trns_repr_metal"/>
    <property type="match status" value="1"/>
</dbReference>
<dbReference type="EMBL" id="SCKW01000006">
    <property type="protein sequence ID" value="RWZ79602.1"/>
    <property type="molecule type" value="Genomic_DNA"/>
</dbReference>
<proteinExistence type="predicted"/>
<keyword evidence="2" id="KW-1185">Reference proteome</keyword>
<comment type="caution">
    <text evidence="1">The sequence shown here is derived from an EMBL/GenBank/DDBJ whole genome shotgun (WGS) entry which is preliminary data.</text>
</comment>
<organism evidence="1 2">
    <name type="scientific">Candidatus Chaera renei</name>
    <dbReference type="NCBI Taxonomy" id="2506947"/>
    <lineage>
        <taxon>Bacteria</taxon>
        <taxon>Candidatus Saccharimonadota</taxon>
        <taxon>Candidatus Saccharimonadia</taxon>
        <taxon>Candidatus Saccharimonadales</taxon>
        <taxon>Candidatus Saccharimonadaceae</taxon>
        <taxon>Candidatus Chaera</taxon>
    </lineage>
</organism>
<dbReference type="GO" id="GO:0045892">
    <property type="term" value="P:negative regulation of DNA-templated transcription"/>
    <property type="evidence" value="ECO:0007669"/>
    <property type="project" value="UniProtKB-ARBA"/>
</dbReference>
<dbReference type="GO" id="GO:0003677">
    <property type="term" value="F:DNA binding"/>
    <property type="evidence" value="ECO:0007669"/>
    <property type="project" value="InterPro"/>
</dbReference>
<reference evidence="1" key="1">
    <citation type="submission" date="2019-01" db="EMBL/GenBank/DDBJ databases">
        <title>Genomic signatures and co-occurrence patterns of the ultra-small Saccharimodia (Patescibacteria phylum) suggest a symbiotic lifestyle.</title>
        <authorList>
            <person name="Lemos L."/>
            <person name="Medeiros J."/>
            <person name="Andreote F."/>
            <person name="Fernandes G."/>
            <person name="Varani A."/>
            <person name="Oliveira G."/>
            <person name="Pylro V."/>
        </authorList>
    </citation>
    <scope>NUCLEOTIDE SEQUENCE [LARGE SCALE GENOMIC DNA]</scope>
    <source>
        <strain evidence="1">AMD01</strain>
    </source>
</reference>
<evidence type="ECO:0000313" key="2">
    <source>
        <dbReference type="Proteomes" id="UP000289269"/>
    </source>
</evidence>
<dbReference type="PANTHER" id="PTHR33677">
    <property type="entry name" value="TRANSCRIPTIONAL REPRESSOR FRMR-RELATED"/>
    <property type="match status" value="1"/>
</dbReference>
<dbReference type="GO" id="GO:0046872">
    <property type="term" value="F:metal ion binding"/>
    <property type="evidence" value="ECO:0007669"/>
    <property type="project" value="InterPro"/>
</dbReference>
<dbReference type="Proteomes" id="UP000289269">
    <property type="component" value="Unassembled WGS sequence"/>
</dbReference>
<dbReference type="InterPro" id="IPR003735">
    <property type="entry name" value="Metal_Tscrpt_repr"/>
</dbReference>
<protein>
    <submittedName>
        <fullName evidence="1">Metal-sensitive transcriptional regulator</fullName>
    </submittedName>
</protein>
<evidence type="ECO:0000313" key="1">
    <source>
        <dbReference type="EMBL" id="RWZ79602.1"/>
    </source>
</evidence>